<evidence type="ECO:0000256" key="9">
    <source>
        <dbReference type="ARBA" id="ARBA00022989"/>
    </source>
</evidence>
<dbReference type="GO" id="GO:0006094">
    <property type="term" value="P:gluconeogenesis"/>
    <property type="evidence" value="ECO:0007669"/>
    <property type="project" value="UniProtKB-KW"/>
</dbReference>
<dbReference type="InterPro" id="IPR000326">
    <property type="entry name" value="PAP2/HPO"/>
</dbReference>
<keyword evidence="16" id="KW-1185">Reference proteome</keyword>
<dbReference type="SUPFAM" id="SSF48317">
    <property type="entry name" value="Acid phosphatase/Vanadium-dependent haloperoxidase"/>
    <property type="match status" value="1"/>
</dbReference>
<evidence type="ECO:0000313" key="16">
    <source>
        <dbReference type="Proteomes" id="UP000828390"/>
    </source>
</evidence>
<dbReference type="Gene3D" id="1.20.144.10">
    <property type="entry name" value="Phosphatidic acid phosphatase type 2/haloperoxidase"/>
    <property type="match status" value="1"/>
</dbReference>
<dbReference type="OrthoDB" id="6416209at2759"/>
<dbReference type="SMART" id="SM00014">
    <property type="entry name" value="acidPPc"/>
    <property type="match status" value="1"/>
</dbReference>
<name>A0A9D3YQG5_DREPO</name>
<sequence length="359" mass="40701">MDLLHEQGVVVIQFLQRQFEDYAGLMQTISHLGDPRNAFLIYFPLAFCLHKPTGVQVLWLASLSEWINALLKWVLHGERPYWWVREAGRYGDNETILQQFSVTCETGPGSPSGHAMVTASVLFCMVTALLNAWNPRKMFKLLMWTLFAVFMLTVNISRLFIATHFPQQVVLGTALGILLTVSLARFQLATVNYPVCFSSSFVILTSCVTLFYMFRWIGLDPQWSIAMATKHCERSDWIHLDTTPFNAVFRDAGAIIGLGVYQFVATKSKSSKLHLAVHNPLPFIIRLWHIVCGIFLCHLSENVKPGQNSEVFFYLCTCMKFGLLVFVVMLVTTVFSPEKLNTKSSADDRHAYVGNDKIE</sequence>
<protein>
    <recommendedName>
        <fullName evidence="4">glucose-6-phosphatase</fullName>
        <ecNumber evidence="4">3.1.3.9</ecNumber>
    </recommendedName>
</protein>
<feature type="transmembrane region" description="Helical" evidence="13">
    <location>
        <begin position="167"/>
        <end position="186"/>
    </location>
</feature>
<keyword evidence="8" id="KW-0256">Endoplasmic reticulum</keyword>
<evidence type="ECO:0000256" key="7">
    <source>
        <dbReference type="ARBA" id="ARBA00022801"/>
    </source>
</evidence>
<comment type="similarity">
    <text evidence="3">Belongs to the glucose-6-phosphatase family.</text>
</comment>
<dbReference type="PIRSF" id="PIRSF000905">
    <property type="entry name" value="Glucose-6-phosphatase"/>
    <property type="match status" value="1"/>
</dbReference>
<feature type="transmembrane region" description="Helical" evidence="13">
    <location>
        <begin position="193"/>
        <end position="214"/>
    </location>
</feature>
<dbReference type="AlphaFoldDB" id="A0A9D3YQG5"/>
<organism evidence="15 16">
    <name type="scientific">Dreissena polymorpha</name>
    <name type="common">Zebra mussel</name>
    <name type="synonym">Mytilus polymorpha</name>
    <dbReference type="NCBI Taxonomy" id="45954"/>
    <lineage>
        <taxon>Eukaryota</taxon>
        <taxon>Metazoa</taxon>
        <taxon>Spiralia</taxon>
        <taxon>Lophotrochozoa</taxon>
        <taxon>Mollusca</taxon>
        <taxon>Bivalvia</taxon>
        <taxon>Autobranchia</taxon>
        <taxon>Heteroconchia</taxon>
        <taxon>Euheterodonta</taxon>
        <taxon>Imparidentia</taxon>
        <taxon>Neoheterodontei</taxon>
        <taxon>Myida</taxon>
        <taxon>Dreissenoidea</taxon>
        <taxon>Dreissenidae</taxon>
        <taxon>Dreissena</taxon>
    </lineage>
</organism>
<dbReference type="InterPro" id="IPR036938">
    <property type="entry name" value="PAP2/HPO_sf"/>
</dbReference>
<feature type="transmembrane region" description="Helical" evidence="13">
    <location>
        <begin position="281"/>
        <end position="299"/>
    </location>
</feature>
<reference evidence="15" key="1">
    <citation type="journal article" date="2019" name="bioRxiv">
        <title>The Genome of the Zebra Mussel, Dreissena polymorpha: A Resource for Invasive Species Research.</title>
        <authorList>
            <person name="McCartney M.A."/>
            <person name="Auch B."/>
            <person name="Kono T."/>
            <person name="Mallez S."/>
            <person name="Zhang Y."/>
            <person name="Obille A."/>
            <person name="Becker A."/>
            <person name="Abrahante J.E."/>
            <person name="Garbe J."/>
            <person name="Badalamenti J.P."/>
            <person name="Herman A."/>
            <person name="Mangelson H."/>
            <person name="Liachko I."/>
            <person name="Sullivan S."/>
            <person name="Sone E.D."/>
            <person name="Koren S."/>
            <person name="Silverstein K.A.T."/>
            <person name="Beckman K.B."/>
            <person name="Gohl D.M."/>
        </authorList>
    </citation>
    <scope>NUCLEOTIDE SEQUENCE</scope>
    <source>
        <strain evidence="15">Duluth1</strain>
        <tissue evidence="15">Whole animal</tissue>
    </source>
</reference>
<reference evidence="15" key="2">
    <citation type="submission" date="2020-11" db="EMBL/GenBank/DDBJ databases">
        <authorList>
            <person name="McCartney M.A."/>
            <person name="Auch B."/>
            <person name="Kono T."/>
            <person name="Mallez S."/>
            <person name="Becker A."/>
            <person name="Gohl D.M."/>
            <person name="Silverstein K.A.T."/>
            <person name="Koren S."/>
            <person name="Bechman K.B."/>
            <person name="Herman A."/>
            <person name="Abrahante J.E."/>
            <person name="Garbe J."/>
        </authorList>
    </citation>
    <scope>NUCLEOTIDE SEQUENCE</scope>
    <source>
        <strain evidence="15">Duluth1</strain>
        <tissue evidence="15">Whole animal</tissue>
    </source>
</reference>
<dbReference type="GO" id="GO:0051156">
    <property type="term" value="P:glucose 6-phosphate metabolic process"/>
    <property type="evidence" value="ECO:0007669"/>
    <property type="project" value="TreeGrafter"/>
</dbReference>
<dbReference type="Pfam" id="PF01569">
    <property type="entry name" value="PAP2"/>
    <property type="match status" value="1"/>
</dbReference>
<dbReference type="GO" id="GO:0005789">
    <property type="term" value="C:endoplasmic reticulum membrane"/>
    <property type="evidence" value="ECO:0007669"/>
    <property type="project" value="UniProtKB-SubCell"/>
</dbReference>
<evidence type="ECO:0000256" key="5">
    <source>
        <dbReference type="ARBA" id="ARBA00022432"/>
    </source>
</evidence>
<comment type="caution">
    <text evidence="15">The sequence shown here is derived from an EMBL/GenBank/DDBJ whole genome shotgun (WGS) entry which is preliminary data.</text>
</comment>
<dbReference type="PANTHER" id="PTHR12591:SF0">
    <property type="entry name" value="FI19814P1"/>
    <property type="match status" value="1"/>
</dbReference>
<feature type="domain" description="Phosphatidic acid phosphatase type 2/haloperoxidase" evidence="14">
    <location>
        <begin position="55"/>
        <end position="184"/>
    </location>
</feature>
<keyword evidence="6 13" id="KW-0812">Transmembrane</keyword>
<evidence type="ECO:0000256" key="12">
    <source>
        <dbReference type="PIRSR" id="PIRSR000905-2"/>
    </source>
</evidence>
<dbReference type="EMBL" id="JAIWYP010000015">
    <property type="protein sequence ID" value="KAH3705164.1"/>
    <property type="molecule type" value="Genomic_DNA"/>
</dbReference>
<feature type="transmembrane region" description="Helical" evidence="13">
    <location>
        <begin position="311"/>
        <end position="335"/>
    </location>
</feature>
<feature type="binding site" evidence="12">
    <location>
        <position position="158"/>
    </location>
    <ligand>
        <name>substrate</name>
    </ligand>
</feature>
<dbReference type="EC" id="3.1.3.9" evidence="4"/>
<evidence type="ECO:0000256" key="1">
    <source>
        <dbReference type="ARBA" id="ARBA00004477"/>
    </source>
</evidence>
<feature type="transmembrane region" description="Helical" evidence="13">
    <location>
        <begin position="141"/>
        <end position="161"/>
    </location>
</feature>
<evidence type="ECO:0000256" key="11">
    <source>
        <dbReference type="PIRSR" id="PIRSR000905-1"/>
    </source>
</evidence>
<keyword evidence="9 13" id="KW-1133">Transmembrane helix</keyword>
<evidence type="ECO:0000256" key="10">
    <source>
        <dbReference type="ARBA" id="ARBA00023136"/>
    </source>
</evidence>
<keyword evidence="10 13" id="KW-0472">Membrane</keyword>
<dbReference type="PANTHER" id="PTHR12591">
    <property type="entry name" value="GLUCOSE-6-PHOSPHATASE"/>
    <property type="match status" value="1"/>
</dbReference>
<comment type="subcellular location">
    <subcellularLocation>
        <location evidence="1">Endoplasmic reticulum membrane</location>
        <topology evidence="1">Multi-pass membrane protein</topology>
    </subcellularLocation>
</comment>
<evidence type="ECO:0000256" key="2">
    <source>
        <dbReference type="ARBA" id="ARBA00004742"/>
    </source>
</evidence>
<gene>
    <name evidence="15" type="ORF">DPMN_080229</name>
</gene>
<evidence type="ECO:0000256" key="3">
    <source>
        <dbReference type="ARBA" id="ARBA00009266"/>
    </source>
</evidence>
<evidence type="ECO:0000313" key="15">
    <source>
        <dbReference type="EMBL" id="KAH3705164.1"/>
    </source>
</evidence>
<dbReference type="GO" id="GO:0004346">
    <property type="term" value="F:glucose-6-phosphatase activity"/>
    <property type="evidence" value="ECO:0007669"/>
    <property type="project" value="UniProtKB-EC"/>
</dbReference>
<accession>A0A9D3YQG5</accession>
<feature type="transmembrane region" description="Helical" evidence="13">
    <location>
        <begin position="115"/>
        <end position="134"/>
    </location>
</feature>
<evidence type="ECO:0000256" key="13">
    <source>
        <dbReference type="SAM" id="Phobius"/>
    </source>
</evidence>
<feature type="binding site" evidence="12">
    <location>
        <position position="79"/>
    </location>
    <ligand>
        <name>substrate</name>
    </ligand>
</feature>
<keyword evidence="7" id="KW-0378">Hydrolase</keyword>
<feature type="active site" description="Proton donor" evidence="11">
    <location>
        <position position="114"/>
    </location>
</feature>
<evidence type="ECO:0000259" key="14">
    <source>
        <dbReference type="SMART" id="SM00014"/>
    </source>
</evidence>
<dbReference type="InterPro" id="IPR016275">
    <property type="entry name" value="Glucose-6-phosphatase"/>
</dbReference>
<keyword evidence="5" id="KW-0312">Gluconeogenesis</keyword>
<evidence type="ECO:0000256" key="4">
    <source>
        <dbReference type="ARBA" id="ARBA00012634"/>
    </source>
</evidence>
<evidence type="ECO:0000256" key="6">
    <source>
        <dbReference type="ARBA" id="ARBA00022692"/>
    </source>
</evidence>
<proteinExistence type="inferred from homology"/>
<dbReference type="Proteomes" id="UP000828390">
    <property type="component" value="Unassembled WGS sequence"/>
</dbReference>
<evidence type="ECO:0000256" key="8">
    <source>
        <dbReference type="ARBA" id="ARBA00022824"/>
    </source>
</evidence>
<comment type="pathway">
    <text evidence="2">Carbohydrate biosynthesis; gluconeogenesis.</text>
</comment>
<feature type="active site" description="Nucleophile" evidence="11">
    <location>
        <position position="164"/>
    </location>
</feature>